<reference evidence="2 3" key="1">
    <citation type="submission" date="2018-08" db="EMBL/GenBank/DDBJ databases">
        <title>Bacillus jemisoniae sp. nov., Bacillus chryseoplanitiae sp. nov., Bacillus resnikiae sp. nov., and Bacillus frankliniae sp. nov., isolated from Viking spacecraft and associated surfaces.</title>
        <authorList>
            <person name="Seuylemezian A."/>
            <person name="Vaishampayan P."/>
        </authorList>
    </citation>
    <scope>NUCLEOTIDE SEQUENCE [LARGE SCALE GENOMIC DNA]</scope>
    <source>
        <strain evidence="2 3">MA001</strain>
    </source>
</reference>
<evidence type="ECO:0000256" key="1">
    <source>
        <dbReference type="SAM" id="Phobius"/>
    </source>
</evidence>
<protein>
    <submittedName>
        <fullName evidence="2">Uncharacterized protein</fullName>
    </submittedName>
</protein>
<feature type="non-terminal residue" evidence="2">
    <location>
        <position position="1"/>
    </location>
</feature>
<proteinExistence type="predicted"/>
<evidence type="ECO:0000313" key="2">
    <source>
        <dbReference type="EMBL" id="RID83367.1"/>
    </source>
</evidence>
<keyword evidence="3" id="KW-1185">Reference proteome</keyword>
<dbReference type="AlphaFoldDB" id="A0A398B0K1"/>
<keyword evidence="1" id="KW-1133">Transmembrane helix</keyword>
<dbReference type="Proteomes" id="UP000266016">
    <property type="component" value="Unassembled WGS sequence"/>
</dbReference>
<evidence type="ECO:0000313" key="3">
    <source>
        <dbReference type="Proteomes" id="UP000266016"/>
    </source>
</evidence>
<sequence length="60" mass="7126">PPVRVGRRQAYMKSAEKLIFFMNFFLCMCNHGYIRGNLSYIIQKIQNIKVFNLQIIIFVV</sequence>
<gene>
    <name evidence="2" type="ORF">D1953_15975</name>
</gene>
<keyword evidence="1" id="KW-0472">Membrane</keyword>
<dbReference type="EMBL" id="QWVS01000034">
    <property type="protein sequence ID" value="RID83367.1"/>
    <property type="molecule type" value="Genomic_DNA"/>
</dbReference>
<name>A0A398B0K1_9BACI</name>
<organism evidence="2 3">
    <name type="scientific">Peribacillus asahii</name>
    <dbReference type="NCBI Taxonomy" id="228899"/>
    <lineage>
        <taxon>Bacteria</taxon>
        <taxon>Bacillati</taxon>
        <taxon>Bacillota</taxon>
        <taxon>Bacilli</taxon>
        <taxon>Bacillales</taxon>
        <taxon>Bacillaceae</taxon>
        <taxon>Peribacillus</taxon>
    </lineage>
</organism>
<comment type="caution">
    <text evidence="2">The sequence shown here is derived from an EMBL/GenBank/DDBJ whole genome shotgun (WGS) entry which is preliminary data.</text>
</comment>
<accession>A0A398B0K1</accession>
<keyword evidence="1" id="KW-0812">Transmembrane</keyword>
<feature type="transmembrane region" description="Helical" evidence="1">
    <location>
        <begin position="18"/>
        <end position="34"/>
    </location>
</feature>